<organism evidence="2">
    <name type="scientific">Marmota monax</name>
    <name type="common">Woodchuck</name>
    <dbReference type="NCBI Taxonomy" id="9995"/>
    <lineage>
        <taxon>Eukaryota</taxon>
        <taxon>Metazoa</taxon>
        <taxon>Chordata</taxon>
        <taxon>Craniata</taxon>
        <taxon>Vertebrata</taxon>
        <taxon>Euteleostomi</taxon>
        <taxon>Mammalia</taxon>
        <taxon>Eutheria</taxon>
        <taxon>Euarchontoglires</taxon>
        <taxon>Glires</taxon>
        <taxon>Rodentia</taxon>
        <taxon>Sciuromorpha</taxon>
        <taxon>Sciuridae</taxon>
        <taxon>Xerinae</taxon>
        <taxon>Marmotini</taxon>
        <taxon>Marmota</taxon>
    </lineage>
</organism>
<evidence type="ECO:0000313" key="2">
    <source>
        <dbReference type="EMBL" id="VTJ84263.1"/>
    </source>
</evidence>
<proteinExistence type="predicted"/>
<gene>
    <name evidence="2" type="ORF">MONAX_5E035483</name>
</gene>
<dbReference type="AlphaFoldDB" id="A0A5E4CR05"/>
<evidence type="ECO:0000256" key="1">
    <source>
        <dbReference type="SAM" id="MobiDB-lite"/>
    </source>
</evidence>
<feature type="non-terminal residue" evidence="2">
    <location>
        <position position="55"/>
    </location>
</feature>
<reference evidence="2" key="1">
    <citation type="submission" date="2019-04" db="EMBL/GenBank/DDBJ databases">
        <authorList>
            <person name="Alioto T."/>
            <person name="Alioto T."/>
        </authorList>
    </citation>
    <scope>NUCLEOTIDE SEQUENCE [LARGE SCALE GENOMIC DNA]</scope>
</reference>
<dbReference type="EMBL" id="CABDUW010001843">
    <property type="protein sequence ID" value="VTJ84263.1"/>
    <property type="molecule type" value="Genomic_DNA"/>
</dbReference>
<feature type="compositionally biased region" description="Basic and acidic residues" evidence="1">
    <location>
        <begin position="1"/>
        <end position="10"/>
    </location>
</feature>
<feature type="region of interest" description="Disordered" evidence="1">
    <location>
        <begin position="1"/>
        <end position="35"/>
    </location>
</feature>
<sequence>MPGAKPDRRTKTPGAKPDRRRKSGPAPCAGLEEAHQPLKPIKGGVASNTVLRLIQ</sequence>
<comment type="caution">
    <text evidence="2">The sequence shown here is derived from an EMBL/GenBank/DDBJ whole genome shotgun (WGS) entry which is preliminary data.</text>
</comment>
<protein>
    <submittedName>
        <fullName evidence="2">Uncharacterized protein</fullName>
    </submittedName>
</protein>
<name>A0A5E4CR05_MARMO</name>
<accession>A0A5E4CR05</accession>